<keyword evidence="3" id="KW-1185">Reference proteome</keyword>
<dbReference type="Pfam" id="PF00043">
    <property type="entry name" value="GST_C"/>
    <property type="match status" value="1"/>
</dbReference>
<dbReference type="Proteomes" id="UP001595476">
    <property type="component" value="Unassembled WGS sequence"/>
</dbReference>
<organism evidence="2 3">
    <name type="scientific">Litoribrevibacter euphylliae</name>
    <dbReference type="NCBI Taxonomy" id="1834034"/>
    <lineage>
        <taxon>Bacteria</taxon>
        <taxon>Pseudomonadati</taxon>
        <taxon>Pseudomonadota</taxon>
        <taxon>Gammaproteobacteria</taxon>
        <taxon>Oceanospirillales</taxon>
        <taxon>Oceanospirillaceae</taxon>
        <taxon>Litoribrevibacter</taxon>
    </lineage>
</organism>
<dbReference type="EMBL" id="JBHRSZ010000004">
    <property type="protein sequence ID" value="MFC3151136.1"/>
    <property type="molecule type" value="Genomic_DNA"/>
</dbReference>
<evidence type="ECO:0000313" key="3">
    <source>
        <dbReference type="Proteomes" id="UP001595476"/>
    </source>
</evidence>
<dbReference type="InterPro" id="IPR036249">
    <property type="entry name" value="Thioredoxin-like_sf"/>
</dbReference>
<sequence>MENASNHLLYATRADYYSAKIRAYLDYQSLPFDEVVPSQKEIDQIIKARTGMEECPVLITPENILFQPNIDTIDSLEGTESLNYLSVIPDVTPLKFIVKLIELYCDTFLFLPALYMRWGYDEATVNAYLRLRKIYQSPTQAQLQANKERQKLSLFGLNNHNGPFFEYHAEQMVLILDKHFETHKFILGDRLSLADLALMGPLFSHFYQDIRPRELLLDKSVHLKAWIERMVIAERAVEADLPDWESLGHIPETLYPLIQLIADDAFPFWSENLDAWEAWASNDRVKSESVPRFVSTHRFIWNAVSVEQPTSVEQVWHLQKLLSLYSDSDVADQEYLDNLLDSLDLSELLQITVSHPVSYKEYAFYHRDALG</sequence>
<dbReference type="RefSeq" id="WP_386719339.1">
    <property type="nucleotide sequence ID" value="NZ_JBHRSZ010000004.1"/>
</dbReference>
<evidence type="ECO:0000259" key="1">
    <source>
        <dbReference type="PROSITE" id="PS50405"/>
    </source>
</evidence>
<gene>
    <name evidence="2" type="ORF">ACFOEK_08855</name>
</gene>
<accession>A0ABV7HHX5</accession>
<evidence type="ECO:0000313" key="2">
    <source>
        <dbReference type="EMBL" id="MFC3151136.1"/>
    </source>
</evidence>
<comment type="caution">
    <text evidence="2">The sequence shown here is derived from an EMBL/GenBank/DDBJ whole genome shotgun (WGS) entry which is preliminary data.</text>
</comment>
<dbReference type="PROSITE" id="PS50405">
    <property type="entry name" value="GST_CTER"/>
    <property type="match status" value="1"/>
</dbReference>
<dbReference type="SUPFAM" id="SSF52833">
    <property type="entry name" value="Thioredoxin-like"/>
    <property type="match status" value="1"/>
</dbReference>
<dbReference type="SUPFAM" id="SSF47616">
    <property type="entry name" value="GST C-terminal domain-like"/>
    <property type="match status" value="1"/>
</dbReference>
<name>A0ABV7HHX5_9GAMM</name>
<dbReference type="CDD" id="cd00299">
    <property type="entry name" value="GST_C_family"/>
    <property type="match status" value="1"/>
</dbReference>
<reference evidence="3" key="1">
    <citation type="journal article" date="2019" name="Int. J. Syst. Evol. Microbiol.">
        <title>The Global Catalogue of Microorganisms (GCM) 10K type strain sequencing project: providing services to taxonomists for standard genome sequencing and annotation.</title>
        <authorList>
            <consortium name="The Broad Institute Genomics Platform"/>
            <consortium name="The Broad Institute Genome Sequencing Center for Infectious Disease"/>
            <person name="Wu L."/>
            <person name="Ma J."/>
        </authorList>
    </citation>
    <scope>NUCLEOTIDE SEQUENCE [LARGE SCALE GENOMIC DNA]</scope>
    <source>
        <strain evidence="3">KCTC 52438</strain>
    </source>
</reference>
<dbReference type="Gene3D" id="1.20.1050.10">
    <property type="match status" value="1"/>
</dbReference>
<proteinExistence type="predicted"/>
<dbReference type="InterPro" id="IPR010987">
    <property type="entry name" value="Glutathione-S-Trfase_C-like"/>
</dbReference>
<feature type="domain" description="GST C-terminal" evidence="1">
    <location>
        <begin position="92"/>
        <end position="257"/>
    </location>
</feature>
<protein>
    <submittedName>
        <fullName evidence="2">Glutathione binding-like protein</fullName>
    </submittedName>
</protein>
<dbReference type="InterPro" id="IPR004046">
    <property type="entry name" value="GST_C"/>
</dbReference>
<dbReference type="InterPro" id="IPR036282">
    <property type="entry name" value="Glutathione-S-Trfase_C_sf"/>
</dbReference>